<evidence type="ECO:0000256" key="3">
    <source>
        <dbReference type="ARBA" id="ARBA00022833"/>
    </source>
</evidence>
<proteinExistence type="inferred from homology"/>
<comment type="similarity">
    <text evidence="1 4">Belongs to the yippee family.</text>
</comment>
<protein>
    <recommendedName>
        <fullName evidence="4">Protein yippee-like</fullName>
    </recommendedName>
</protein>
<keyword evidence="3" id="KW-0862">Zinc</keyword>
<dbReference type="GO" id="GO:0046872">
    <property type="term" value="F:metal ion binding"/>
    <property type="evidence" value="ECO:0007669"/>
    <property type="project" value="UniProtKB-KW"/>
</dbReference>
<sequence length="88" mass="9867">MGLKYRTYLEGPATVYCCFKCGTHLATSASILSRDFTGQHGQAFLFEKVVNIYPGKAEDREMSSGIHRVRDVSCIQCSMMLGWTYVGF</sequence>
<keyword evidence="2" id="KW-0479">Metal-binding</keyword>
<accession>A0A8H7QDD3</accession>
<evidence type="ECO:0000256" key="2">
    <source>
        <dbReference type="ARBA" id="ARBA00022723"/>
    </source>
</evidence>
<gene>
    <name evidence="6" type="ORF">INT46_009484</name>
</gene>
<dbReference type="InterPro" id="IPR039058">
    <property type="entry name" value="Yippee_fam"/>
</dbReference>
<evidence type="ECO:0000256" key="4">
    <source>
        <dbReference type="RuleBase" id="RU110713"/>
    </source>
</evidence>
<dbReference type="PROSITE" id="PS51792">
    <property type="entry name" value="YIPPEE"/>
    <property type="match status" value="1"/>
</dbReference>
<name>A0A8H7QDD3_9FUNG</name>
<dbReference type="AlphaFoldDB" id="A0A8H7QDD3"/>
<dbReference type="EMBL" id="JAEPRC010001130">
    <property type="protein sequence ID" value="KAG2189904.1"/>
    <property type="molecule type" value="Genomic_DNA"/>
</dbReference>
<comment type="caution">
    <text evidence="6">The sequence shown here is derived from an EMBL/GenBank/DDBJ whole genome shotgun (WGS) entry which is preliminary data.</text>
</comment>
<keyword evidence="7" id="KW-1185">Reference proteome</keyword>
<dbReference type="PANTHER" id="PTHR13848">
    <property type="entry name" value="PROTEIN YIPPEE-LIKE CG15309-RELATED"/>
    <property type="match status" value="1"/>
</dbReference>
<evidence type="ECO:0000313" key="7">
    <source>
        <dbReference type="Proteomes" id="UP000650833"/>
    </source>
</evidence>
<dbReference type="InterPro" id="IPR034751">
    <property type="entry name" value="Yippee"/>
</dbReference>
<evidence type="ECO:0000256" key="1">
    <source>
        <dbReference type="ARBA" id="ARBA00005613"/>
    </source>
</evidence>
<dbReference type="OrthoDB" id="6407410at2759"/>
<dbReference type="Pfam" id="PF03226">
    <property type="entry name" value="Yippee-Mis18"/>
    <property type="match status" value="1"/>
</dbReference>
<reference evidence="6" key="1">
    <citation type="submission" date="2020-12" db="EMBL/GenBank/DDBJ databases">
        <title>Metabolic potential, ecology and presence of endohyphal bacteria is reflected in genomic diversity of Mucoromycotina.</title>
        <authorList>
            <person name="Muszewska A."/>
            <person name="Okrasinska A."/>
            <person name="Steczkiewicz K."/>
            <person name="Drgas O."/>
            <person name="Orlowska M."/>
            <person name="Perlinska-Lenart U."/>
            <person name="Aleksandrzak-Piekarczyk T."/>
            <person name="Szatraj K."/>
            <person name="Zielenkiewicz U."/>
            <person name="Pilsyk S."/>
            <person name="Malc E."/>
            <person name="Mieczkowski P."/>
            <person name="Kruszewska J.S."/>
            <person name="Biernat P."/>
            <person name="Pawlowska J."/>
        </authorList>
    </citation>
    <scope>NUCLEOTIDE SEQUENCE</scope>
    <source>
        <strain evidence="6">CBS 226.32</strain>
    </source>
</reference>
<dbReference type="Proteomes" id="UP000650833">
    <property type="component" value="Unassembled WGS sequence"/>
</dbReference>
<evidence type="ECO:0000313" key="6">
    <source>
        <dbReference type="EMBL" id="KAG2189904.1"/>
    </source>
</evidence>
<dbReference type="InterPro" id="IPR004910">
    <property type="entry name" value="Yippee/Mis18/Cereblon"/>
</dbReference>
<feature type="domain" description="Yippee" evidence="5">
    <location>
        <begin position="14"/>
        <end position="88"/>
    </location>
</feature>
<evidence type="ECO:0000259" key="5">
    <source>
        <dbReference type="PROSITE" id="PS51792"/>
    </source>
</evidence>
<organism evidence="6 7">
    <name type="scientific">Mucor plumbeus</name>
    <dbReference type="NCBI Taxonomy" id="97098"/>
    <lineage>
        <taxon>Eukaryota</taxon>
        <taxon>Fungi</taxon>
        <taxon>Fungi incertae sedis</taxon>
        <taxon>Mucoromycota</taxon>
        <taxon>Mucoromycotina</taxon>
        <taxon>Mucoromycetes</taxon>
        <taxon>Mucorales</taxon>
        <taxon>Mucorineae</taxon>
        <taxon>Mucoraceae</taxon>
        <taxon>Mucor</taxon>
    </lineage>
</organism>